<dbReference type="GO" id="GO:0030134">
    <property type="term" value="C:COPII-coated ER to Golgi transport vesicle"/>
    <property type="evidence" value="ECO:0007669"/>
    <property type="project" value="TreeGrafter"/>
</dbReference>
<dbReference type="GO" id="GO:0033116">
    <property type="term" value="C:endoplasmic reticulum-Golgi intermediate compartment membrane"/>
    <property type="evidence" value="ECO:0007669"/>
    <property type="project" value="UniProtKB-SubCell"/>
</dbReference>
<name>A0A336L6N7_CULSO</name>
<organism evidence="9">
    <name type="scientific">Culicoides sonorensis</name>
    <name type="common">Biting midge</name>
    <dbReference type="NCBI Taxonomy" id="179676"/>
    <lineage>
        <taxon>Eukaryota</taxon>
        <taxon>Metazoa</taxon>
        <taxon>Ecdysozoa</taxon>
        <taxon>Arthropoda</taxon>
        <taxon>Hexapoda</taxon>
        <taxon>Insecta</taxon>
        <taxon>Pterygota</taxon>
        <taxon>Neoptera</taxon>
        <taxon>Endopterygota</taxon>
        <taxon>Diptera</taxon>
        <taxon>Nematocera</taxon>
        <taxon>Chironomoidea</taxon>
        <taxon>Ceratopogonidae</taxon>
        <taxon>Ceratopogoninae</taxon>
        <taxon>Culicoides</taxon>
        <taxon>Monoculicoides</taxon>
    </lineage>
</organism>
<dbReference type="GO" id="GO:0005783">
    <property type="term" value="C:endoplasmic reticulum"/>
    <property type="evidence" value="ECO:0007669"/>
    <property type="project" value="TreeGrafter"/>
</dbReference>
<evidence type="ECO:0000256" key="6">
    <source>
        <dbReference type="SAM" id="Phobius"/>
    </source>
</evidence>
<reference evidence="10" key="2">
    <citation type="submission" date="2018-07" db="EMBL/GenBank/DDBJ databases">
        <authorList>
            <person name="Quirk P.G."/>
            <person name="Krulwich T.A."/>
        </authorList>
    </citation>
    <scope>NUCLEOTIDE SEQUENCE</scope>
</reference>
<dbReference type="InterPro" id="IPR012936">
    <property type="entry name" value="Erv_C"/>
</dbReference>
<evidence type="ECO:0000256" key="1">
    <source>
        <dbReference type="ARBA" id="ARBA00004457"/>
    </source>
</evidence>
<gene>
    <name evidence="9" type="primary">CSON005774</name>
</gene>
<evidence type="ECO:0000259" key="7">
    <source>
        <dbReference type="Pfam" id="PF07970"/>
    </source>
</evidence>
<dbReference type="InterPro" id="IPR039542">
    <property type="entry name" value="Erv_N"/>
</dbReference>
<dbReference type="Pfam" id="PF13850">
    <property type="entry name" value="ERGIC_N"/>
    <property type="match status" value="1"/>
</dbReference>
<dbReference type="AlphaFoldDB" id="A0A336L6N7"/>
<dbReference type="GO" id="GO:0006890">
    <property type="term" value="P:retrograde vesicle-mediated transport, Golgi to endoplasmic reticulum"/>
    <property type="evidence" value="ECO:0007669"/>
    <property type="project" value="TreeGrafter"/>
</dbReference>
<dbReference type="OMA" id="MTNHYLR"/>
<feature type="transmembrane region" description="Helical" evidence="6">
    <location>
        <begin position="332"/>
        <end position="354"/>
    </location>
</feature>
<reference evidence="9" key="1">
    <citation type="submission" date="2018-04" db="EMBL/GenBank/DDBJ databases">
        <authorList>
            <person name="Go L.Y."/>
            <person name="Mitchell J.A."/>
        </authorList>
    </citation>
    <scope>NUCLEOTIDE SEQUENCE</scope>
    <source>
        <tissue evidence="9">Whole organism</tissue>
    </source>
</reference>
<keyword evidence="3 6" id="KW-0812">Transmembrane</keyword>
<dbReference type="VEuPathDB" id="VectorBase:CSON005774"/>
<keyword evidence="5 6" id="KW-0472">Membrane</keyword>
<comment type="similarity">
    <text evidence="2">Belongs to the ERGIC family.</text>
</comment>
<dbReference type="PANTHER" id="PTHR10984">
    <property type="entry name" value="ENDOPLASMIC RETICULUM-GOLGI INTERMEDIATE COMPARTMENT PROTEIN"/>
    <property type="match status" value="1"/>
</dbReference>
<feature type="domain" description="Endoplasmic reticulum vesicle transporter N-terminal" evidence="8">
    <location>
        <begin position="25"/>
        <end position="112"/>
    </location>
</feature>
<dbReference type="InterPro" id="IPR045888">
    <property type="entry name" value="Erv"/>
</dbReference>
<dbReference type="GO" id="GO:0006888">
    <property type="term" value="P:endoplasmic reticulum to Golgi vesicle-mediated transport"/>
    <property type="evidence" value="ECO:0007669"/>
    <property type="project" value="TreeGrafter"/>
</dbReference>
<evidence type="ECO:0000256" key="4">
    <source>
        <dbReference type="ARBA" id="ARBA00022989"/>
    </source>
</evidence>
<dbReference type="EMBL" id="UFQT01002238">
    <property type="protein sequence ID" value="SSX32993.1"/>
    <property type="molecule type" value="Genomic_DNA"/>
</dbReference>
<dbReference type="PANTHER" id="PTHR10984:SF30">
    <property type="entry name" value="ENDOPLASMIC RETICULUM-GOLGI INTERMEDIATE COMPARTMENT PROTEIN 2"/>
    <property type="match status" value="1"/>
</dbReference>
<feature type="domain" description="Endoplasmic reticulum vesicle transporter C-terminal" evidence="7">
    <location>
        <begin position="149"/>
        <end position="346"/>
    </location>
</feature>
<evidence type="ECO:0000313" key="10">
    <source>
        <dbReference type="EMBL" id="SSX32993.1"/>
    </source>
</evidence>
<evidence type="ECO:0000256" key="2">
    <source>
        <dbReference type="ARBA" id="ARBA00005648"/>
    </source>
</evidence>
<sequence>MADSLRQRKVQHESATPTTSAIEAVKKLDAFPKIAEDYVEYTTVGGGISILSRIIIIILIYTETRFYLERKLLFKFEPDTDYLSKLKINIDLTVAMPCKSIGADILDSTNQNVFSFGILEEEDTWWELCPNQQMYFDYIQHLNSYLREEYHSIAEVLYKGEQQETIYTMPKRTKIPNKPHDACRVHGSLTLNKVSGNFHITAGRSLHFPNGHIHLNLVFDSPALSNFSHRIHRFSFGTHTSGIVHPLEGEEKVLTDPSTMMQYYIEVVPTDIQATFSTVKTFQYSVKENARIIDHHGGSHGVPGLYFKYDMSALKVIVNLDRDNIVKFCVRLCSIISGIVVISSMINNLLQFLLRGFIKTMAPQLVQHVQDVQKHNIKITPTPVIPSGSNIIKPQSNLLIDVGNAAMKSL</sequence>
<accession>A0A336L6N7</accession>
<evidence type="ECO:0000313" key="9">
    <source>
        <dbReference type="EMBL" id="SSX13566.1"/>
    </source>
</evidence>
<evidence type="ECO:0000256" key="5">
    <source>
        <dbReference type="ARBA" id="ARBA00023136"/>
    </source>
</evidence>
<feature type="transmembrane region" description="Helical" evidence="6">
    <location>
        <begin position="41"/>
        <end position="61"/>
    </location>
</feature>
<dbReference type="Pfam" id="PF07970">
    <property type="entry name" value="COPIIcoated_ERV"/>
    <property type="match status" value="1"/>
</dbReference>
<evidence type="ECO:0000256" key="3">
    <source>
        <dbReference type="ARBA" id="ARBA00022692"/>
    </source>
</evidence>
<keyword evidence="4 6" id="KW-1133">Transmembrane helix</keyword>
<evidence type="ECO:0000259" key="8">
    <source>
        <dbReference type="Pfam" id="PF13850"/>
    </source>
</evidence>
<proteinExistence type="inferred from homology"/>
<protein>
    <submittedName>
        <fullName evidence="9">CSON005774 protein</fullName>
    </submittedName>
</protein>
<dbReference type="EMBL" id="UFQS01002238">
    <property type="protein sequence ID" value="SSX13566.1"/>
    <property type="molecule type" value="Genomic_DNA"/>
</dbReference>
<comment type="subcellular location">
    <subcellularLocation>
        <location evidence="1">Endoplasmic reticulum-Golgi intermediate compartment membrane</location>
        <topology evidence="1">Multi-pass membrane protein</topology>
    </subcellularLocation>
</comment>